<dbReference type="InterPro" id="IPR006143">
    <property type="entry name" value="RND_pump_MFP"/>
</dbReference>
<keyword evidence="9" id="KW-1185">Reference proteome</keyword>
<dbReference type="Pfam" id="PF25967">
    <property type="entry name" value="RND-MFP_C"/>
    <property type="match status" value="1"/>
</dbReference>
<evidence type="ECO:0000259" key="6">
    <source>
        <dbReference type="Pfam" id="PF25944"/>
    </source>
</evidence>
<comment type="subcellular location">
    <subcellularLocation>
        <location evidence="1">Cell envelope</location>
    </subcellularLocation>
</comment>
<evidence type="ECO:0000256" key="1">
    <source>
        <dbReference type="ARBA" id="ARBA00004196"/>
    </source>
</evidence>
<evidence type="ECO:0000256" key="3">
    <source>
        <dbReference type="SAM" id="MobiDB-lite"/>
    </source>
</evidence>
<organism evidence="8 9">
    <name type="scientific">Tsuneonella flava</name>
    <dbReference type="NCBI Taxonomy" id="2055955"/>
    <lineage>
        <taxon>Bacteria</taxon>
        <taxon>Pseudomonadati</taxon>
        <taxon>Pseudomonadota</taxon>
        <taxon>Alphaproteobacteria</taxon>
        <taxon>Sphingomonadales</taxon>
        <taxon>Erythrobacteraceae</taxon>
        <taxon>Tsuneonella</taxon>
    </lineage>
</organism>
<dbReference type="InterPro" id="IPR058625">
    <property type="entry name" value="MdtA-like_BSH"/>
</dbReference>
<comment type="similarity">
    <text evidence="2">Belongs to the membrane fusion protein (MFP) (TC 8.A.1) family.</text>
</comment>
<feature type="compositionally biased region" description="Basic and acidic residues" evidence="3">
    <location>
        <begin position="415"/>
        <end position="424"/>
    </location>
</feature>
<dbReference type="Gene3D" id="2.40.420.20">
    <property type="match status" value="1"/>
</dbReference>
<reference evidence="8 9" key="1">
    <citation type="submission" date="2020-09" db="EMBL/GenBank/DDBJ databases">
        <title>Complete genome sequence of altererythrobacter flavus SS-21NJ, isolated from Dongying oil sludge in Shandong province.</title>
        <authorList>
            <person name="Sun S."/>
            <person name="Zhang Z."/>
        </authorList>
    </citation>
    <scope>NUCLEOTIDE SEQUENCE [LARGE SCALE GENOMIC DNA]</scope>
    <source>
        <strain evidence="8 9">SS-21NJ</strain>
    </source>
</reference>
<evidence type="ECO:0000259" key="5">
    <source>
        <dbReference type="Pfam" id="PF25917"/>
    </source>
</evidence>
<gene>
    <name evidence="8" type="ORF">IDJ81_00275</name>
</gene>
<protein>
    <submittedName>
        <fullName evidence="8">Efflux RND transporter periplasmic adaptor subunit</fullName>
    </submittedName>
</protein>
<dbReference type="SUPFAM" id="SSF111369">
    <property type="entry name" value="HlyD-like secretion proteins"/>
    <property type="match status" value="1"/>
</dbReference>
<dbReference type="Proteomes" id="UP000663637">
    <property type="component" value="Chromosome"/>
</dbReference>
<evidence type="ECO:0000313" key="9">
    <source>
        <dbReference type="Proteomes" id="UP000663637"/>
    </source>
</evidence>
<evidence type="ECO:0000259" key="7">
    <source>
        <dbReference type="Pfam" id="PF25967"/>
    </source>
</evidence>
<dbReference type="InterPro" id="IPR058627">
    <property type="entry name" value="MdtA-like_C"/>
</dbReference>
<feature type="domain" description="Multidrug resistance protein MdtA-like beta-barrel" evidence="6">
    <location>
        <begin position="248"/>
        <end position="333"/>
    </location>
</feature>
<name>A0ABX7KEW3_9SPHN</name>
<dbReference type="PANTHER" id="PTHR30158:SF3">
    <property type="entry name" value="MULTIDRUG EFFLUX PUMP SUBUNIT ACRA-RELATED"/>
    <property type="match status" value="1"/>
</dbReference>
<sequence>MVPTDTLIINRIAPPRIIGNKPLSACLSLLICRIPVTDSSLARRLLTSCLAVLLISGVAACGTGDGGAGKGDRAATVGYVVAQPSTVPVPVTLGGRVVAFQTSEVRPQVNGLIKKVYFSEGGYVKAGQPLFQIDPSLYRAAVEQARANLASAQASAAAASAKADRYKPLVEMGAVSQQDYTDALAAANQARAAIAQSRAALDTAQINLRFTTVPAPIGGRIGRSLFTVGALVSNNQSDPLAVIQQTDPVYVDMQQSAAELTALRQSLAQGGSAAGSTTVHLTLDNGSEYALPGTVQFSEISVSEDTGTVTLRARFPNPSGLLLPGMFVNASFDQSSQTGVFRIPQQAVKRDFDGAAYVYLVGKDGKAERRTVTAERTAGSDWVITSGLKAGEKVITQAQDTLKAGAAIRPVPAKTPDRVGKPPADKPAAGATGAAGQGG</sequence>
<dbReference type="Gene3D" id="2.40.30.170">
    <property type="match status" value="1"/>
</dbReference>
<evidence type="ECO:0000313" key="8">
    <source>
        <dbReference type="EMBL" id="QSB45926.1"/>
    </source>
</evidence>
<dbReference type="InterPro" id="IPR058624">
    <property type="entry name" value="MdtA-like_HH"/>
</dbReference>
<dbReference type="InterPro" id="IPR058626">
    <property type="entry name" value="MdtA-like_b-barrel"/>
</dbReference>
<evidence type="ECO:0000259" key="4">
    <source>
        <dbReference type="Pfam" id="PF25876"/>
    </source>
</evidence>
<dbReference type="Pfam" id="PF25876">
    <property type="entry name" value="HH_MFP_RND"/>
    <property type="match status" value="1"/>
</dbReference>
<feature type="domain" description="Multidrug resistance protein MdtA-like C-terminal permuted SH3" evidence="7">
    <location>
        <begin position="343"/>
        <end position="398"/>
    </location>
</feature>
<dbReference type="NCBIfam" id="TIGR01730">
    <property type="entry name" value="RND_mfp"/>
    <property type="match status" value="1"/>
</dbReference>
<dbReference type="Pfam" id="PF25944">
    <property type="entry name" value="Beta-barrel_RND"/>
    <property type="match status" value="1"/>
</dbReference>
<dbReference type="Gene3D" id="2.40.50.100">
    <property type="match status" value="1"/>
</dbReference>
<feature type="domain" description="Multidrug resistance protein MdtA-like barrel-sandwich hybrid" evidence="5">
    <location>
        <begin position="102"/>
        <end position="244"/>
    </location>
</feature>
<proteinExistence type="inferred from homology"/>
<dbReference type="Pfam" id="PF25917">
    <property type="entry name" value="BSH_RND"/>
    <property type="match status" value="1"/>
</dbReference>
<dbReference type="EMBL" id="CP061510">
    <property type="protein sequence ID" value="QSB45926.1"/>
    <property type="molecule type" value="Genomic_DNA"/>
</dbReference>
<dbReference type="Gene3D" id="1.10.287.470">
    <property type="entry name" value="Helix hairpin bin"/>
    <property type="match status" value="1"/>
</dbReference>
<accession>A0ABX7KEW3</accession>
<feature type="region of interest" description="Disordered" evidence="3">
    <location>
        <begin position="409"/>
        <end position="439"/>
    </location>
</feature>
<dbReference type="PANTHER" id="PTHR30158">
    <property type="entry name" value="ACRA/E-RELATED COMPONENT OF DRUG EFFLUX TRANSPORTER"/>
    <property type="match status" value="1"/>
</dbReference>
<feature type="domain" description="Multidrug resistance protein MdtA-like alpha-helical hairpin" evidence="4">
    <location>
        <begin position="143"/>
        <end position="211"/>
    </location>
</feature>
<evidence type="ECO:0000256" key="2">
    <source>
        <dbReference type="ARBA" id="ARBA00009477"/>
    </source>
</evidence>